<proteinExistence type="predicted"/>
<evidence type="ECO:0000256" key="1">
    <source>
        <dbReference type="SAM" id="MobiDB-lite"/>
    </source>
</evidence>
<gene>
    <name evidence="2" type="ORF">NCTC12961_02114</name>
</gene>
<feature type="compositionally biased region" description="Polar residues" evidence="1">
    <location>
        <begin position="11"/>
        <end position="21"/>
    </location>
</feature>
<evidence type="ECO:0008006" key="4">
    <source>
        <dbReference type="Google" id="ProtNLM"/>
    </source>
</evidence>
<dbReference type="STRING" id="82996.ADP72_02035"/>
<dbReference type="AlphaFoldDB" id="A0A2X4UTM6"/>
<name>A0A2X4UTM6_SERPL</name>
<evidence type="ECO:0000313" key="3">
    <source>
        <dbReference type="Proteomes" id="UP000248897"/>
    </source>
</evidence>
<dbReference type="Proteomes" id="UP000248897">
    <property type="component" value="Chromosome 1"/>
</dbReference>
<dbReference type="EMBL" id="LS483469">
    <property type="protein sequence ID" value="SQI36360.1"/>
    <property type="molecule type" value="Genomic_DNA"/>
</dbReference>
<protein>
    <recommendedName>
        <fullName evidence="4">Peptidoglycan-binding domain-containing protein</fullName>
    </recommendedName>
</protein>
<reference evidence="2 3" key="1">
    <citation type="submission" date="2018-06" db="EMBL/GenBank/DDBJ databases">
        <authorList>
            <consortium name="Pathogen Informatics"/>
            <person name="Doyle S."/>
        </authorList>
    </citation>
    <scope>NUCLEOTIDE SEQUENCE [LARGE SCALE GENOMIC DNA]</scope>
    <source>
        <strain evidence="2 3">NCTC12961</strain>
    </source>
</reference>
<evidence type="ECO:0000313" key="2">
    <source>
        <dbReference type="EMBL" id="SQI36360.1"/>
    </source>
</evidence>
<sequence length="160" mass="18007">MYELSGKKWTSHFQGSNSTKTLSPTFESNVNAFLQSLKNAGARITISATQRPPERAYLMHWSWKIARALINPDDVPKKTGVNIEWCHKNSDGKVDRNKSIQAAKDMVKEYGMTSLNVAPALKSRHTEGNAIDMNISWIGNLELKIRRGKQCLSIAFQLMV</sequence>
<organism evidence="2 3">
    <name type="scientific">Serratia plymuthica</name>
    <dbReference type="NCBI Taxonomy" id="82996"/>
    <lineage>
        <taxon>Bacteria</taxon>
        <taxon>Pseudomonadati</taxon>
        <taxon>Pseudomonadota</taxon>
        <taxon>Gammaproteobacteria</taxon>
        <taxon>Enterobacterales</taxon>
        <taxon>Yersiniaceae</taxon>
        <taxon>Serratia</taxon>
    </lineage>
</organism>
<accession>A0A2X4UTM6</accession>
<feature type="region of interest" description="Disordered" evidence="1">
    <location>
        <begin position="1"/>
        <end position="21"/>
    </location>
</feature>